<keyword evidence="1" id="KW-0479">Metal-binding</keyword>
<dbReference type="InterPro" id="IPR013083">
    <property type="entry name" value="Znf_RING/FYVE/PHD"/>
</dbReference>
<dbReference type="PANTHER" id="PTHR45931:SF3">
    <property type="entry name" value="RING ZINC FINGER-CONTAINING PROTEIN"/>
    <property type="match status" value="1"/>
</dbReference>
<keyword evidence="3" id="KW-0862">Zinc</keyword>
<evidence type="ECO:0000256" key="1">
    <source>
        <dbReference type="ARBA" id="ARBA00022723"/>
    </source>
</evidence>
<accession>A0A7S0ZG11</accession>
<dbReference type="EMBL" id="HBFP01006983">
    <property type="protein sequence ID" value="CAD8820603.1"/>
    <property type="molecule type" value="Transcribed_RNA"/>
</dbReference>
<dbReference type="InterPro" id="IPR001841">
    <property type="entry name" value="Znf_RING"/>
</dbReference>
<evidence type="ECO:0000313" key="6">
    <source>
        <dbReference type="EMBL" id="CAD8820603.1"/>
    </source>
</evidence>
<evidence type="ECO:0000256" key="2">
    <source>
        <dbReference type="ARBA" id="ARBA00022771"/>
    </source>
</evidence>
<feature type="domain" description="RING-type" evidence="5">
    <location>
        <begin position="381"/>
        <end position="422"/>
    </location>
</feature>
<keyword evidence="2 4" id="KW-0863">Zinc-finger</keyword>
<evidence type="ECO:0000256" key="4">
    <source>
        <dbReference type="PROSITE-ProRule" id="PRU00175"/>
    </source>
</evidence>
<dbReference type="GO" id="GO:0006511">
    <property type="term" value="P:ubiquitin-dependent protein catabolic process"/>
    <property type="evidence" value="ECO:0007669"/>
    <property type="project" value="TreeGrafter"/>
</dbReference>
<protein>
    <recommendedName>
        <fullName evidence="5">RING-type domain-containing protein</fullName>
    </recommendedName>
</protein>
<organism evidence="6">
    <name type="scientific">Timspurckia oligopyrenoides</name>
    <dbReference type="NCBI Taxonomy" id="708627"/>
    <lineage>
        <taxon>Eukaryota</taxon>
        <taxon>Rhodophyta</taxon>
        <taxon>Bangiophyceae</taxon>
        <taxon>Porphyridiales</taxon>
        <taxon>Porphyridiaceae</taxon>
        <taxon>Timspurckia</taxon>
    </lineage>
</organism>
<dbReference type="SMART" id="SM00184">
    <property type="entry name" value="RING"/>
    <property type="match status" value="1"/>
</dbReference>
<dbReference type="SUPFAM" id="SSF57850">
    <property type="entry name" value="RING/U-box"/>
    <property type="match status" value="1"/>
</dbReference>
<name>A0A7S0ZG11_9RHOD</name>
<reference evidence="6" key="1">
    <citation type="submission" date="2021-01" db="EMBL/GenBank/DDBJ databases">
        <authorList>
            <person name="Corre E."/>
            <person name="Pelletier E."/>
            <person name="Niang G."/>
            <person name="Scheremetjew M."/>
            <person name="Finn R."/>
            <person name="Kale V."/>
            <person name="Holt S."/>
            <person name="Cochrane G."/>
            <person name="Meng A."/>
            <person name="Brown T."/>
            <person name="Cohen L."/>
        </authorList>
    </citation>
    <scope>NUCLEOTIDE SEQUENCE</scope>
    <source>
        <strain evidence="6">CCMP3278</strain>
    </source>
</reference>
<dbReference type="PANTHER" id="PTHR45931">
    <property type="entry name" value="SI:CH211-59O9.10"/>
    <property type="match status" value="1"/>
</dbReference>
<dbReference type="InterPro" id="IPR051834">
    <property type="entry name" value="RING_finger_E3_ligase"/>
</dbReference>
<gene>
    <name evidence="6" type="ORF">TOLI1172_LOCUS4997</name>
</gene>
<evidence type="ECO:0000259" key="5">
    <source>
        <dbReference type="PROSITE" id="PS50089"/>
    </source>
</evidence>
<dbReference type="GO" id="GO:0005634">
    <property type="term" value="C:nucleus"/>
    <property type="evidence" value="ECO:0007669"/>
    <property type="project" value="TreeGrafter"/>
</dbReference>
<dbReference type="PROSITE" id="PS50089">
    <property type="entry name" value="ZF_RING_2"/>
    <property type="match status" value="1"/>
</dbReference>
<proteinExistence type="predicted"/>
<dbReference type="GO" id="GO:0008270">
    <property type="term" value="F:zinc ion binding"/>
    <property type="evidence" value="ECO:0007669"/>
    <property type="project" value="UniProtKB-KW"/>
</dbReference>
<dbReference type="Pfam" id="PF13639">
    <property type="entry name" value="zf-RING_2"/>
    <property type="match status" value="1"/>
</dbReference>
<dbReference type="AlphaFoldDB" id="A0A7S0ZG11"/>
<dbReference type="GO" id="GO:0061630">
    <property type="term" value="F:ubiquitin protein ligase activity"/>
    <property type="evidence" value="ECO:0007669"/>
    <property type="project" value="TreeGrafter"/>
</dbReference>
<sequence length="431" mass="48548">MPRCLNVSRRRPAGDSSVWRSSARNFGFNPVEEESYHLRAGSSGSRARMNFRNRGDDEVEIISTRLRSGRKRGRDETENNDQVVMVSDSPECATERGKECRNVVESSESEDVEIVSEHIPNHPEERMRRRIQRNQPTIDENDEEICITSANIVSENLSTEVFPLPGFPFMPDLPSDTDSSSESHLVESEIVFVPSMHEQHQEMHHRVHHGGFDAFMDQRRAATSSERRPRRSNSRVRAAREIVDFVAASDQGPHGSRASRLRLQAARNRAVVATGSARRANAGPSSTQRAGTIDQVMVGWLGNGPLTLFSTQYTGGTHRFSQLEGIYPLLTSDLFNGEYESMLRLDEALEAESIRRRGANPTMISELPVYKATVKDTENSCRICLCDIQVGEDLRRLPCSHSYHPKCIDEWLKRNAICPVDNQRIDGNTSI</sequence>
<dbReference type="Gene3D" id="3.30.40.10">
    <property type="entry name" value="Zinc/RING finger domain, C3HC4 (zinc finger)"/>
    <property type="match status" value="1"/>
</dbReference>
<evidence type="ECO:0000256" key="3">
    <source>
        <dbReference type="ARBA" id="ARBA00022833"/>
    </source>
</evidence>